<evidence type="ECO:0000256" key="1">
    <source>
        <dbReference type="SAM" id="MobiDB-lite"/>
    </source>
</evidence>
<accession>A0A8X6YG11</accession>
<dbReference type="EMBL" id="BMAV01018396">
    <property type="protein sequence ID" value="GFY70749.1"/>
    <property type="molecule type" value="Genomic_DNA"/>
</dbReference>
<feature type="compositionally biased region" description="Basic and acidic residues" evidence="1">
    <location>
        <begin position="60"/>
        <end position="71"/>
    </location>
</feature>
<dbReference type="AlphaFoldDB" id="A0A8X6YG11"/>
<proteinExistence type="predicted"/>
<sequence length="71" mass="8787">MPRGREVKPKRPKKKTNFAERNIIKEDETSRRRRRANVTVGRKPSVVRRTHGRFRKRRKEEKEKWRPIKRP</sequence>
<protein>
    <submittedName>
        <fullName evidence="2">Uncharacterized protein</fullName>
    </submittedName>
</protein>
<feature type="region of interest" description="Disordered" evidence="1">
    <location>
        <begin position="1"/>
        <end position="71"/>
    </location>
</feature>
<keyword evidence="3" id="KW-1185">Reference proteome</keyword>
<evidence type="ECO:0000313" key="3">
    <source>
        <dbReference type="Proteomes" id="UP000886998"/>
    </source>
</evidence>
<evidence type="ECO:0000313" key="2">
    <source>
        <dbReference type="EMBL" id="GFY70749.1"/>
    </source>
</evidence>
<dbReference type="Proteomes" id="UP000886998">
    <property type="component" value="Unassembled WGS sequence"/>
</dbReference>
<organism evidence="2 3">
    <name type="scientific">Trichonephila inaurata madagascariensis</name>
    <dbReference type="NCBI Taxonomy" id="2747483"/>
    <lineage>
        <taxon>Eukaryota</taxon>
        <taxon>Metazoa</taxon>
        <taxon>Ecdysozoa</taxon>
        <taxon>Arthropoda</taxon>
        <taxon>Chelicerata</taxon>
        <taxon>Arachnida</taxon>
        <taxon>Araneae</taxon>
        <taxon>Araneomorphae</taxon>
        <taxon>Entelegynae</taxon>
        <taxon>Araneoidea</taxon>
        <taxon>Nephilidae</taxon>
        <taxon>Trichonephila</taxon>
        <taxon>Trichonephila inaurata</taxon>
    </lineage>
</organism>
<name>A0A8X6YG11_9ARAC</name>
<gene>
    <name evidence="2" type="ORF">TNIN_27781</name>
</gene>
<feature type="compositionally biased region" description="Basic residues" evidence="1">
    <location>
        <begin position="45"/>
        <end position="59"/>
    </location>
</feature>
<comment type="caution">
    <text evidence="2">The sequence shown here is derived from an EMBL/GenBank/DDBJ whole genome shotgun (WGS) entry which is preliminary data.</text>
</comment>
<reference evidence="2" key="1">
    <citation type="submission" date="2020-08" db="EMBL/GenBank/DDBJ databases">
        <title>Multicomponent nature underlies the extraordinary mechanical properties of spider dragline silk.</title>
        <authorList>
            <person name="Kono N."/>
            <person name="Nakamura H."/>
            <person name="Mori M."/>
            <person name="Yoshida Y."/>
            <person name="Ohtoshi R."/>
            <person name="Malay A.D."/>
            <person name="Moran D.A.P."/>
            <person name="Tomita M."/>
            <person name="Numata K."/>
            <person name="Arakawa K."/>
        </authorList>
    </citation>
    <scope>NUCLEOTIDE SEQUENCE</scope>
</reference>